<dbReference type="NCBIfam" id="NF006765">
    <property type="entry name" value="PRK09287.1"/>
    <property type="match status" value="1"/>
</dbReference>
<comment type="pathway">
    <text evidence="1 6">Carbohydrate degradation; pentose phosphate pathway; D-ribulose 5-phosphate from D-glucose 6-phosphate (oxidative stage): step 3/3.</text>
</comment>
<dbReference type="EC" id="1.1.1.44" evidence="6"/>
<evidence type="ECO:0000256" key="2">
    <source>
        <dbReference type="ARBA" id="ARBA00008419"/>
    </source>
</evidence>
<dbReference type="Gene3D" id="3.40.50.720">
    <property type="entry name" value="NAD(P)-binding Rossmann-like Domain"/>
    <property type="match status" value="1"/>
</dbReference>
<keyword evidence="7" id="KW-0732">Signal</keyword>
<proteinExistence type="inferred from homology"/>
<reference evidence="9" key="1">
    <citation type="submission" date="2022-03" db="EMBL/GenBank/DDBJ databases">
        <title>Draft genome sequence of Aduncisulcus paluster, a free-living microaerophilic Fornicata.</title>
        <authorList>
            <person name="Yuyama I."/>
            <person name="Kume K."/>
            <person name="Tamura T."/>
            <person name="Inagaki Y."/>
            <person name="Hashimoto T."/>
        </authorList>
    </citation>
    <scope>NUCLEOTIDE SEQUENCE</scope>
    <source>
        <strain evidence="9">NY0171</strain>
    </source>
</reference>
<evidence type="ECO:0000256" key="1">
    <source>
        <dbReference type="ARBA" id="ARBA00004874"/>
    </source>
</evidence>
<feature type="domain" description="6-phosphogluconate dehydrogenase C-terminal" evidence="8">
    <location>
        <begin position="184"/>
        <end position="500"/>
    </location>
</feature>
<dbReference type="InterPro" id="IPR013328">
    <property type="entry name" value="6PGD_dom2"/>
</dbReference>
<dbReference type="SUPFAM" id="SSF51735">
    <property type="entry name" value="NAD(P)-binding Rossmann-fold domains"/>
    <property type="match status" value="1"/>
</dbReference>
<feature type="chain" id="PRO_5045632911" description="6-phosphogluconate dehydrogenase, decarboxylating" evidence="7">
    <location>
        <begin position="19"/>
        <end position="505"/>
    </location>
</feature>
<accession>A0ABQ5KGF1</accession>
<dbReference type="PIRSF" id="PIRSF000109">
    <property type="entry name" value="6PGD"/>
    <property type="match status" value="1"/>
</dbReference>
<evidence type="ECO:0000256" key="6">
    <source>
        <dbReference type="PIRNR" id="PIRNR000109"/>
    </source>
</evidence>
<dbReference type="Pfam" id="PF00393">
    <property type="entry name" value="6PGD"/>
    <property type="match status" value="1"/>
</dbReference>
<dbReference type="InterPro" id="IPR036291">
    <property type="entry name" value="NAD(P)-bd_dom_sf"/>
</dbReference>
<organism evidence="9 10">
    <name type="scientific">Aduncisulcus paluster</name>
    <dbReference type="NCBI Taxonomy" id="2918883"/>
    <lineage>
        <taxon>Eukaryota</taxon>
        <taxon>Metamonada</taxon>
        <taxon>Carpediemonas-like organisms</taxon>
        <taxon>Aduncisulcus</taxon>
    </lineage>
</organism>
<keyword evidence="10" id="KW-1185">Reference proteome</keyword>
<keyword evidence="5 6" id="KW-0570">Pentose shunt</keyword>
<dbReference type="InterPro" id="IPR006115">
    <property type="entry name" value="6PGDH_NADP-bd"/>
</dbReference>
<dbReference type="InterPro" id="IPR006113">
    <property type="entry name" value="6PGDH_Gnd/GntZ"/>
</dbReference>
<gene>
    <name evidence="9" type="ORF">ADUPG1_005985</name>
</gene>
<name>A0ABQ5KGF1_9EUKA</name>
<dbReference type="Pfam" id="PF03446">
    <property type="entry name" value="NAD_binding_2"/>
    <property type="match status" value="1"/>
</dbReference>
<dbReference type="InterPro" id="IPR006114">
    <property type="entry name" value="6PGDH_C"/>
</dbReference>
<keyword evidence="3 6" id="KW-0560">Oxidoreductase</keyword>
<dbReference type="Gene3D" id="1.20.5.320">
    <property type="entry name" value="6-Phosphogluconate Dehydrogenase, domain 3"/>
    <property type="match status" value="1"/>
</dbReference>
<dbReference type="Proteomes" id="UP001057375">
    <property type="component" value="Unassembled WGS sequence"/>
</dbReference>
<dbReference type="PANTHER" id="PTHR11811">
    <property type="entry name" value="6-PHOSPHOGLUCONATE DEHYDROGENASE"/>
    <property type="match status" value="1"/>
</dbReference>
<evidence type="ECO:0000259" key="8">
    <source>
        <dbReference type="SMART" id="SM01350"/>
    </source>
</evidence>
<comment type="subunit">
    <text evidence="6">Homodimer.</text>
</comment>
<dbReference type="SUPFAM" id="SSF48179">
    <property type="entry name" value="6-phosphogluconate dehydrogenase C-terminal domain-like"/>
    <property type="match status" value="1"/>
</dbReference>
<protein>
    <recommendedName>
        <fullName evidence="6">6-phosphogluconate dehydrogenase, decarboxylating</fullName>
        <ecNumber evidence="6">1.1.1.44</ecNumber>
    </recommendedName>
</protein>
<dbReference type="Gene3D" id="1.10.1040.10">
    <property type="entry name" value="N-(1-d-carboxylethyl)-l-norvaline Dehydrogenase, domain 2"/>
    <property type="match status" value="1"/>
</dbReference>
<sequence>MVSHVAVIGLGVMGGALARNLARKGYHVVIYNRTHSKAENFLRHYGHEGKFTRASTLNDVLCKLPTTKIVFLMLSAGKAIDIVSDELVAEAHKRLEGDQLSIIDGGNSFYKDTMERCKRYDEKGVEFIGLGVSGGKEGALLGPSLMFGGSERGWEWTHEVLEKIAAKDFHGKPCVTRLGPNAAGHFVKMVHNGIEYAIMGMIAEIFNLLRATIGDRGLGISSDSLLEHPDLGGFLLELMRHVVRKRELGSGHPLVLDKIKDIAGHKGTGLWTCQSALELGCPIPSIQAAFEERAMSAQYAVRSVYSDAMKPSGLKTTVSAEGLMNRVYGALSLAIRQAFSQGLILIRVASKKYEWDIDVQQCTRVWEGGCIIRMPLLREFETRPKETLDKKTKGLIPAKEDPDEPPTADEITREVWWAFSPEFRKIAFDKKRHHQLQELIHTFVDAGIPCHVLSSTLNYVTQMCHERMETIPYIQAMRDGFGGHGFERIDLDGRYNLEWTIHAEE</sequence>
<comment type="similarity">
    <text evidence="2 6">Belongs to the 6-phosphogluconate dehydrogenase family.</text>
</comment>
<keyword evidence="6" id="KW-0521">NADP</keyword>
<dbReference type="SMART" id="SM01350">
    <property type="entry name" value="6PGD"/>
    <property type="match status" value="1"/>
</dbReference>
<dbReference type="EMBL" id="BQXS01009701">
    <property type="protein sequence ID" value="GKT31582.1"/>
    <property type="molecule type" value="Genomic_DNA"/>
</dbReference>
<dbReference type="InterPro" id="IPR006183">
    <property type="entry name" value="Pgluconate_DH"/>
</dbReference>
<dbReference type="InterPro" id="IPR008927">
    <property type="entry name" value="6-PGluconate_DH-like_C_sf"/>
</dbReference>
<keyword evidence="4" id="KW-0311">Gluconate utilization</keyword>
<comment type="caution">
    <text evidence="9">The sequence shown here is derived from an EMBL/GenBank/DDBJ whole genome shotgun (WGS) entry which is preliminary data.</text>
</comment>
<evidence type="ECO:0000313" key="9">
    <source>
        <dbReference type="EMBL" id="GKT31582.1"/>
    </source>
</evidence>
<evidence type="ECO:0000256" key="3">
    <source>
        <dbReference type="ARBA" id="ARBA00023002"/>
    </source>
</evidence>
<comment type="catalytic activity">
    <reaction evidence="6">
        <text>6-phospho-D-gluconate + NADP(+) = D-ribulose 5-phosphate + CO2 + NADPH</text>
        <dbReference type="Rhea" id="RHEA:10116"/>
        <dbReference type="ChEBI" id="CHEBI:16526"/>
        <dbReference type="ChEBI" id="CHEBI:57783"/>
        <dbReference type="ChEBI" id="CHEBI:58121"/>
        <dbReference type="ChEBI" id="CHEBI:58349"/>
        <dbReference type="ChEBI" id="CHEBI:58759"/>
        <dbReference type="EC" id="1.1.1.44"/>
    </reaction>
</comment>
<feature type="signal peptide" evidence="7">
    <location>
        <begin position="1"/>
        <end position="18"/>
    </location>
</feature>
<evidence type="ECO:0000256" key="7">
    <source>
        <dbReference type="SAM" id="SignalP"/>
    </source>
</evidence>
<dbReference type="PRINTS" id="PR00076">
    <property type="entry name" value="6PGDHDRGNASE"/>
</dbReference>
<comment type="function">
    <text evidence="6">Catalyzes the oxidative decarboxylation of 6-phosphogluconate to ribulose 5-phosphate and CO(2), with concomitant reduction of NADP to NADPH.</text>
</comment>
<evidence type="ECO:0000256" key="4">
    <source>
        <dbReference type="ARBA" id="ARBA00023064"/>
    </source>
</evidence>
<evidence type="ECO:0000313" key="10">
    <source>
        <dbReference type="Proteomes" id="UP001057375"/>
    </source>
</evidence>
<evidence type="ECO:0000256" key="5">
    <source>
        <dbReference type="ARBA" id="ARBA00023126"/>
    </source>
</evidence>